<reference evidence="1" key="2">
    <citation type="submission" date="2018-04" db="EMBL/GenBank/DDBJ databases">
        <title>OnivRS2 (Oryza nivara Reference Sequence Version 2).</title>
        <authorList>
            <person name="Zhang J."/>
            <person name="Kudrna D."/>
            <person name="Lee S."/>
            <person name="Talag J."/>
            <person name="Rajasekar S."/>
            <person name="Welchert J."/>
            <person name="Hsing Y.-I."/>
            <person name="Wing R.A."/>
        </authorList>
    </citation>
    <scope>NUCLEOTIDE SEQUENCE [LARGE SCALE GENOMIC DNA]</scope>
</reference>
<organism evidence="1">
    <name type="scientific">Oryza nivara</name>
    <name type="common">Indian wild rice</name>
    <name type="synonym">Oryza sativa f. spontanea</name>
    <dbReference type="NCBI Taxonomy" id="4536"/>
    <lineage>
        <taxon>Eukaryota</taxon>
        <taxon>Viridiplantae</taxon>
        <taxon>Streptophyta</taxon>
        <taxon>Embryophyta</taxon>
        <taxon>Tracheophyta</taxon>
        <taxon>Spermatophyta</taxon>
        <taxon>Magnoliopsida</taxon>
        <taxon>Liliopsida</taxon>
        <taxon>Poales</taxon>
        <taxon>Poaceae</taxon>
        <taxon>BOP clade</taxon>
        <taxon>Oryzoideae</taxon>
        <taxon>Oryzeae</taxon>
        <taxon>Oryzinae</taxon>
        <taxon>Oryza</taxon>
    </lineage>
</organism>
<sequence>MPVRRMRYSWRRQG</sequence>
<dbReference type="Proteomes" id="UP000006591">
    <property type="component" value="Chromosome 1"/>
</dbReference>
<proteinExistence type="predicted"/>
<evidence type="ECO:0000313" key="1">
    <source>
        <dbReference type="EnsemblPlants" id="ONIVA01G39600.1"/>
    </source>
</evidence>
<accession>A0A0E0FUR1</accession>
<reference evidence="1" key="1">
    <citation type="submission" date="2015-04" db="UniProtKB">
        <authorList>
            <consortium name="EnsemblPlants"/>
        </authorList>
    </citation>
    <scope>IDENTIFICATION</scope>
    <source>
        <strain evidence="1">SL10</strain>
    </source>
</reference>
<keyword evidence="2" id="KW-1185">Reference proteome</keyword>
<protein>
    <submittedName>
        <fullName evidence="1">Uncharacterized protein</fullName>
    </submittedName>
</protein>
<evidence type="ECO:0000313" key="2">
    <source>
        <dbReference type="Proteomes" id="UP000006591"/>
    </source>
</evidence>
<dbReference type="Gramene" id="ONIVA01G39600.1">
    <property type="protein sequence ID" value="ONIVA01G39600.1"/>
    <property type="gene ID" value="ONIVA01G39600"/>
</dbReference>
<dbReference type="EnsemblPlants" id="ONIVA01G39600.1">
    <property type="protein sequence ID" value="ONIVA01G39600.1"/>
    <property type="gene ID" value="ONIVA01G39600"/>
</dbReference>
<name>A0A0E0FUR1_ORYNI</name>
<dbReference type="HOGENOM" id="CLU_3435170_0_0_1"/>